<gene>
    <name evidence="2 4" type="ORF">CBG26988</name>
    <name evidence="2" type="ORF">CBG_26988</name>
</gene>
<feature type="signal peptide" evidence="1">
    <location>
        <begin position="1"/>
        <end position="21"/>
    </location>
</feature>
<dbReference type="KEGG" id="cbr:CBG_26988"/>
<dbReference type="EMBL" id="HE601256">
    <property type="protein sequence ID" value="CAR98434.1"/>
    <property type="molecule type" value="Genomic_DNA"/>
</dbReference>
<keyword evidence="1" id="KW-0732">Signal</keyword>
<evidence type="ECO:0000313" key="3">
    <source>
        <dbReference type="Proteomes" id="UP000008549"/>
    </source>
</evidence>
<organism evidence="2 3">
    <name type="scientific">Caenorhabditis briggsae</name>
    <dbReference type="NCBI Taxonomy" id="6238"/>
    <lineage>
        <taxon>Eukaryota</taxon>
        <taxon>Metazoa</taxon>
        <taxon>Ecdysozoa</taxon>
        <taxon>Nematoda</taxon>
        <taxon>Chromadorea</taxon>
        <taxon>Rhabditida</taxon>
        <taxon>Rhabditina</taxon>
        <taxon>Rhabditomorpha</taxon>
        <taxon>Rhabditoidea</taxon>
        <taxon>Rhabditidae</taxon>
        <taxon>Peloderinae</taxon>
        <taxon>Caenorhabditis</taxon>
    </lineage>
</organism>
<accession>B6IEV4</accession>
<dbReference type="WormBase" id="CBG26988a">
    <property type="protein sequence ID" value="CBP27043"/>
    <property type="gene ID" value="WBGene00088402"/>
</dbReference>
<proteinExistence type="predicted"/>
<evidence type="ECO:0000256" key="1">
    <source>
        <dbReference type="SAM" id="SignalP"/>
    </source>
</evidence>
<dbReference type="GeneID" id="68918452"/>
<protein>
    <submittedName>
        <fullName evidence="2">Protein CBG26988</fullName>
    </submittedName>
</protein>
<reference evidence="2 3" key="2">
    <citation type="journal article" date="2011" name="PLoS Genet.">
        <title>Caenorhabditis briggsae recombinant inbred line genotypes reveal inter-strain incompatibility and the evolution of recombination.</title>
        <authorList>
            <person name="Ross J.A."/>
            <person name="Koboldt D.C."/>
            <person name="Staisch J.E."/>
            <person name="Chamberlin H.M."/>
            <person name="Gupta B.P."/>
            <person name="Miller R.D."/>
            <person name="Baird S.E."/>
            <person name="Haag E.S."/>
        </authorList>
    </citation>
    <scope>NUCLEOTIDE SEQUENCE [LARGE SCALE GENOMIC DNA]</scope>
    <source>
        <strain evidence="2 3">AF16</strain>
    </source>
</reference>
<reference evidence="2 3" key="1">
    <citation type="journal article" date="2003" name="PLoS Biol.">
        <title>The genome sequence of Caenorhabditis briggsae: a platform for comparative genomics.</title>
        <authorList>
            <person name="Stein L.D."/>
            <person name="Bao Z."/>
            <person name="Blasiar D."/>
            <person name="Blumenthal T."/>
            <person name="Brent M.R."/>
            <person name="Chen N."/>
            <person name="Chinwalla A."/>
            <person name="Clarke L."/>
            <person name="Clee C."/>
            <person name="Coghlan A."/>
            <person name="Coulson A."/>
            <person name="D'Eustachio P."/>
            <person name="Fitch D.H."/>
            <person name="Fulton L.A."/>
            <person name="Fulton R.E."/>
            <person name="Griffiths-Jones S."/>
            <person name="Harris T.W."/>
            <person name="Hillier L.W."/>
            <person name="Kamath R."/>
            <person name="Kuwabara P.E."/>
            <person name="Mardis E.R."/>
            <person name="Marra M.A."/>
            <person name="Miner T.L."/>
            <person name="Minx P."/>
            <person name="Mullikin J.C."/>
            <person name="Plumb R.W."/>
            <person name="Rogers J."/>
            <person name="Schein J.E."/>
            <person name="Sohrmann M."/>
            <person name="Spieth J."/>
            <person name="Stajich J.E."/>
            <person name="Wei C."/>
            <person name="Willey D."/>
            <person name="Wilson R.K."/>
            <person name="Durbin R."/>
            <person name="Waterston R.H."/>
        </authorList>
    </citation>
    <scope>NUCLEOTIDE SEQUENCE [LARGE SCALE GENOMIC DNA]</scope>
    <source>
        <strain evidence="2 3">AF16</strain>
    </source>
</reference>
<dbReference type="RefSeq" id="XP_045098007.1">
    <property type="nucleotide sequence ID" value="XM_045236886.1"/>
</dbReference>
<dbReference type="InParanoid" id="B6IEV4"/>
<dbReference type="CTD" id="68918452"/>
<keyword evidence="3" id="KW-1185">Reference proteome</keyword>
<evidence type="ECO:0000313" key="2">
    <source>
        <dbReference type="EMBL" id="CAR98434.1"/>
    </source>
</evidence>
<feature type="chain" id="PRO_5002846434" evidence="1">
    <location>
        <begin position="22"/>
        <end position="57"/>
    </location>
</feature>
<evidence type="ECO:0000313" key="4">
    <source>
        <dbReference type="WormBase" id="CBG26988a"/>
    </source>
</evidence>
<dbReference type="Proteomes" id="UP000008549">
    <property type="component" value="Unassembled WGS sequence"/>
</dbReference>
<dbReference type="HOGENOM" id="CLU_2998419_0_0_1"/>
<sequence length="57" mass="6571">MTVQFFFLVVLLVACMVAVHSYGHFDNHHHGFDHHDHGHHGHHDFGHHGFGHGGWRN</sequence>
<name>B6IEV4_CAEBR</name>
<dbReference type="AlphaFoldDB" id="B6IEV4"/>